<proteinExistence type="predicted"/>
<dbReference type="Pfam" id="PF03756">
    <property type="entry name" value="AfsA"/>
    <property type="match status" value="1"/>
</dbReference>
<gene>
    <name evidence="2" type="ORF">LMG29542_07883</name>
</gene>
<dbReference type="AlphaFoldDB" id="A0A6J5FB98"/>
<organism evidence="2 3">
    <name type="scientific">Paraburkholderia humisilvae</name>
    <dbReference type="NCBI Taxonomy" id="627669"/>
    <lineage>
        <taxon>Bacteria</taxon>
        <taxon>Pseudomonadati</taxon>
        <taxon>Pseudomonadota</taxon>
        <taxon>Betaproteobacteria</taxon>
        <taxon>Burkholderiales</taxon>
        <taxon>Burkholderiaceae</taxon>
        <taxon>Paraburkholderia</taxon>
    </lineage>
</organism>
<dbReference type="InterPro" id="IPR005509">
    <property type="entry name" value="AfsA_hotdog_dom"/>
</dbReference>
<protein>
    <recommendedName>
        <fullName evidence="1">A-factor biosynthesis hotdog domain-containing protein</fullName>
    </recommendedName>
</protein>
<accession>A0A6J5FB98</accession>
<sequence>MENNTLILVGDKFANFALSNPDVTTISTLNTLRHGINGERAKILIGQGVDITRLDAAIQLANRLGYPIERSQVNNAHDNDVHRRSVHKYDGRNVLITPPTQIDASTYRANLRVHEDCAEMSDHVTGQHIQGMIFVEAARQLMLSVSENFILDEEFRFTSYFVLNEMRVAFQAFAFPIQIDCEFSLASCQKREDGLVRASSCTQFVQAGLQVAKVEIDFSAYPRAQLERKEATLAEEAVKRYFETQPEQRESA</sequence>
<dbReference type="Proteomes" id="UP000494363">
    <property type="component" value="Unassembled WGS sequence"/>
</dbReference>
<name>A0A6J5FB98_9BURK</name>
<feature type="domain" description="A-factor biosynthesis hotdog" evidence="1">
    <location>
        <begin position="86"/>
        <end position="215"/>
    </location>
</feature>
<reference evidence="2 3" key="1">
    <citation type="submission" date="2020-04" db="EMBL/GenBank/DDBJ databases">
        <authorList>
            <person name="De Canck E."/>
        </authorList>
    </citation>
    <scope>NUCLEOTIDE SEQUENCE [LARGE SCALE GENOMIC DNA]</scope>
    <source>
        <strain evidence="2 3">LMG 29542</strain>
    </source>
</reference>
<keyword evidence="3" id="KW-1185">Reference proteome</keyword>
<evidence type="ECO:0000313" key="2">
    <source>
        <dbReference type="EMBL" id="CAB3774506.1"/>
    </source>
</evidence>
<dbReference type="EMBL" id="CADIKH010000126">
    <property type="protein sequence ID" value="CAB3774506.1"/>
    <property type="molecule type" value="Genomic_DNA"/>
</dbReference>
<evidence type="ECO:0000259" key="1">
    <source>
        <dbReference type="Pfam" id="PF03756"/>
    </source>
</evidence>
<dbReference type="RefSeq" id="WP_175233075.1">
    <property type="nucleotide sequence ID" value="NZ_CADIKH010000126.1"/>
</dbReference>
<evidence type="ECO:0000313" key="3">
    <source>
        <dbReference type="Proteomes" id="UP000494363"/>
    </source>
</evidence>